<accession>A0ABQ5YUQ7</accession>
<dbReference type="EMBL" id="BSOJ01000028">
    <property type="protein sequence ID" value="GLR27187.1"/>
    <property type="molecule type" value="Genomic_DNA"/>
</dbReference>
<comment type="caution">
    <text evidence="2">The sequence shown here is derived from an EMBL/GenBank/DDBJ whole genome shotgun (WGS) entry which is preliminary data.</text>
</comment>
<gene>
    <name evidence="2" type="ORF">GCM10007875_22780</name>
</gene>
<dbReference type="Proteomes" id="UP001156664">
    <property type="component" value="Unassembled WGS sequence"/>
</dbReference>
<evidence type="ECO:0000256" key="1">
    <source>
        <dbReference type="SAM" id="SignalP"/>
    </source>
</evidence>
<keyword evidence="1" id="KW-0732">Signal</keyword>
<organism evidence="2 3">
    <name type="scientific">Limnobacter litoralis</name>
    <dbReference type="NCBI Taxonomy" id="481366"/>
    <lineage>
        <taxon>Bacteria</taxon>
        <taxon>Pseudomonadati</taxon>
        <taxon>Pseudomonadota</taxon>
        <taxon>Betaproteobacteria</taxon>
        <taxon>Burkholderiales</taxon>
        <taxon>Burkholderiaceae</taxon>
        <taxon>Limnobacter</taxon>
    </lineage>
</organism>
<feature type="chain" id="PRO_5047088515" description="Carboxypeptidase regulatory-like domain-containing protein" evidence="1">
    <location>
        <begin position="25"/>
        <end position="473"/>
    </location>
</feature>
<dbReference type="Gene3D" id="2.40.360.20">
    <property type="match status" value="1"/>
</dbReference>
<evidence type="ECO:0000313" key="3">
    <source>
        <dbReference type="Proteomes" id="UP001156664"/>
    </source>
</evidence>
<name>A0ABQ5YUQ7_9BURK</name>
<dbReference type="RefSeq" id="WP_284281924.1">
    <property type="nucleotide sequence ID" value="NZ_BSOJ01000028.1"/>
</dbReference>
<keyword evidence="3" id="KW-1185">Reference proteome</keyword>
<reference evidence="3" key="1">
    <citation type="journal article" date="2019" name="Int. J. Syst. Evol. Microbiol.">
        <title>The Global Catalogue of Microorganisms (GCM) 10K type strain sequencing project: providing services to taxonomists for standard genome sequencing and annotation.</title>
        <authorList>
            <consortium name="The Broad Institute Genomics Platform"/>
            <consortium name="The Broad Institute Genome Sequencing Center for Infectious Disease"/>
            <person name="Wu L."/>
            <person name="Ma J."/>
        </authorList>
    </citation>
    <scope>NUCLEOTIDE SEQUENCE [LARGE SCALE GENOMIC DNA]</scope>
    <source>
        <strain evidence="3">NBRC 105857</strain>
    </source>
</reference>
<protein>
    <recommendedName>
        <fullName evidence="4">Carboxypeptidase regulatory-like domain-containing protein</fullName>
    </recommendedName>
</protein>
<evidence type="ECO:0000313" key="2">
    <source>
        <dbReference type="EMBL" id="GLR27187.1"/>
    </source>
</evidence>
<evidence type="ECO:0008006" key="4">
    <source>
        <dbReference type="Google" id="ProtNLM"/>
    </source>
</evidence>
<feature type="signal peptide" evidence="1">
    <location>
        <begin position="1"/>
        <end position="24"/>
    </location>
</feature>
<sequence>MTHTINCTAPVASTLLLLMLSACGGGGGASSASNNAAVGTLGTVTVSGTAATGKAISNAPIQAICSNGTFNSQTNATGAFTIALSDATPCVINTTFNGHALRALYTGGNAINITPLTELLTRYLLARSGLGINAPADQVVASATLAALVSNPSEIDEAEKAVQARILKQYGVDIGPTFLTEPLVAPASNKDPQNDADKALDSISAAGGFNADQSPNTTDSDNLVSQASSFYRLTGIALPANSTALHAVEGKPISSALCFNPGMFNAGYTFNGTYAFEQGTTKGGFTTTQSVQAVTFEGQAAMALTTSTNLNALVDSLYFTTSGTDIEFLGELASTTAQGKTVEEKTVYSPAVLEKDFDLNLGESQNRVLSGRTLTSTRIAGGAPTQSSLSAYSTEKVTFTGLEAVNTPAGQFLACRIDQEAQSSAGTETTSSWYGVGSGALLKESYPLDNGNGGITEAHISLVNASINGQAFP</sequence>
<proteinExistence type="predicted"/>